<comment type="caution">
    <text evidence="2">The sequence shown here is derived from an EMBL/GenBank/DDBJ whole genome shotgun (WGS) entry which is preliminary data.</text>
</comment>
<dbReference type="OrthoDB" id="6381686at2759"/>
<keyword evidence="3" id="KW-1185">Reference proteome</keyword>
<reference evidence="2 3" key="1">
    <citation type="submission" date="2018-04" db="EMBL/GenBank/DDBJ databases">
        <authorList>
            <person name="Zhang X."/>
            <person name="Yuan J."/>
            <person name="Li F."/>
            <person name="Xiang J."/>
        </authorList>
    </citation>
    <scope>NUCLEOTIDE SEQUENCE [LARGE SCALE GENOMIC DNA]</scope>
    <source>
        <tissue evidence="2">Muscle</tissue>
    </source>
</reference>
<accession>A0A3R7M0F8</accession>
<dbReference type="Proteomes" id="UP000283509">
    <property type="component" value="Unassembled WGS sequence"/>
</dbReference>
<reference evidence="2 3" key="2">
    <citation type="submission" date="2019-01" db="EMBL/GenBank/DDBJ databases">
        <title>The decoding of complex shrimp genome reveals the adaptation for benthos swimmer, frequently molting mechanism and breeding impact on genome.</title>
        <authorList>
            <person name="Sun Y."/>
            <person name="Gao Y."/>
            <person name="Yu Y."/>
        </authorList>
    </citation>
    <scope>NUCLEOTIDE SEQUENCE [LARGE SCALE GENOMIC DNA]</scope>
    <source>
        <tissue evidence="2">Muscle</tissue>
    </source>
</reference>
<feature type="region of interest" description="Disordered" evidence="1">
    <location>
        <begin position="1"/>
        <end position="20"/>
    </location>
</feature>
<sequence length="119" mass="13422">MANTQAAAADLDEDQDETYNNHVNMMESVGVDIIDEMEILDETENEPEDKHESQNGQDDAPVNEEKTSAETFSHENDQLFQEEGVNFMESVGVDIIDEMEILDETEAEAEDKHKSLNSK</sequence>
<evidence type="ECO:0000313" key="2">
    <source>
        <dbReference type="EMBL" id="ROT68254.1"/>
    </source>
</evidence>
<feature type="region of interest" description="Disordered" evidence="1">
    <location>
        <begin position="35"/>
        <end position="71"/>
    </location>
</feature>
<evidence type="ECO:0000256" key="1">
    <source>
        <dbReference type="SAM" id="MobiDB-lite"/>
    </source>
</evidence>
<organism evidence="2 3">
    <name type="scientific">Penaeus vannamei</name>
    <name type="common">Whiteleg shrimp</name>
    <name type="synonym">Litopenaeus vannamei</name>
    <dbReference type="NCBI Taxonomy" id="6689"/>
    <lineage>
        <taxon>Eukaryota</taxon>
        <taxon>Metazoa</taxon>
        <taxon>Ecdysozoa</taxon>
        <taxon>Arthropoda</taxon>
        <taxon>Crustacea</taxon>
        <taxon>Multicrustacea</taxon>
        <taxon>Malacostraca</taxon>
        <taxon>Eumalacostraca</taxon>
        <taxon>Eucarida</taxon>
        <taxon>Decapoda</taxon>
        <taxon>Dendrobranchiata</taxon>
        <taxon>Penaeoidea</taxon>
        <taxon>Penaeidae</taxon>
        <taxon>Penaeus</taxon>
    </lineage>
</organism>
<evidence type="ECO:0000313" key="3">
    <source>
        <dbReference type="Proteomes" id="UP000283509"/>
    </source>
</evidence>
<proteinExistence type="predicted"/>
<dbReference type="EMBL" id="QCYY01002700">
    <property type="protein sequence ID" value="ROT68254.1"/>
    <property type="molecule type" value="Genomic_DNA"/>
</dbReference>
<protein>
    <submittedName>
        <fullName evidence="2">Uncharacterized protein</fullName>
    </submittedName>
</protein>
<name>A0A3R7M0F8_PENVA</name>
<gene>
    <name evidence="2" type="ORF">C7M84_013606</name>
</gene>
<dbReference type="AlphaFoldDB" id="A0A3R7M0F8"/>
<feature type="compositionally biased region" description="Acidic residues" evidence="1">
    <location>
        <begin position="35"/>
        <end position="47"/>
    </location>
</feature>